<comment type="caution">
    <text evidence="1">The sequence shown here is derived from an EMBL/GenBank/DDBJ whole genome shotgun (WGS) entry which is preliminary data.</text>
</comment>
<protein>
    <submittedName>
        <fullName evidence="1">Unnamed protein product</fullName>
    </submittedName>
</protein>
<organism evidence="1 2">
    <name type="scientific">Ambrosiozyma monospora</name>
    <name type="common">Yeast</name>
    <name type="synonym">Endomycopsis monosporus</name>
    <dbReference type="NCBI Taxonomy" id="43982"/>
    <lineage>
        <taxon>Eukaryota</taxon>
        <taxon>Fungi</taxon>
        <taxon>Dikarya</taxon>
        <taxon>Ascomycota</taxon>
        <taxon>Saccharomycotina</taxon>
        <taxon>Pichiomycetes</taxon>
        <taxon>Pichiales</taxon>
        <taxon>Pichiaceae</taxon>
        <taxon>Ambrosiozyma</taxon>
    </lineage>
</organism>
<gene>
    <name evidence="1" type="ORF">Amon02_000449000</name>
</gene>
<reference evidence="1" key="1">
    <citation type="submission" date="2023-04" db="EMBL/GenBank/DDBJ databases">
        <title>Ambrosiozyma monospora NBRC 10751.</title>
        <authorList>
            <person name="Ichikawa N."/>
            <person name="Sato H."/>
            <person name="Tonouchi N."/>
        </authorList>
    </citation>
    <scope>NUCLEOTIDE SEQUENCE</scope>
    <source>
        <strain evidence="1">NBRC 10751</strain>
    </source>
</reference>
<name>A0ACB5T3C1_AMBMO</name>
<proteinExistence type="predicted"/>
<evidence type="ECO:0000313" key="2">
    <source>
        <dbReference type="Proteomes" id="UP001165064"/>
    </source>
</evidence>
<accession>A0ACB5T3C1</accession>
<keyword evidence="2" id="KW-1185">Reference proteome</keyword>
<evidence type="ECO:0000313" key="1">
    <source>
        <dbReference type="EMBL" id="GME80512.1"/>
    </source>
</evidence>
<sequence length="461" mass="51053">MTIGESPSEVLENHNSQPVNLTKIEVVGGEPFTDNFFNKLLSPLLSTSDLTISQLINRTNNTISNLDHSDVFDDVEVTVGQDSQSKQVKTVLDAKALNLYTRFQLTPKKLNNFSVGSTTKEYGNFLHLNYSNLNTFGNSEFFKLYAVLNPITDHQKRLVGLDFRAPCADPTLKLTANVLASRSSITKFQSKEQDEIHGKFGIQKEHVFAKCGSKSTVTAAISLTNRSTLQVADSAHDEIKTYSGNHFKEALHLDWNLTNLQYLPSSKRAFPLNGYNINVKNEYSGLTNANPKTNDNYYKFEGAASIAKSFLNNNFTFTSTVKAGQLLNLSTKSNTIHFQDKFYLPLSGFHTLGLNSNLCNVGGLSYLSYDASLYSRFFFVSQQSPLRFFMSLNGGDILPSLGSITNLKSVADLKNGSAIGITYKVGNSVDCELFYKVPLSYKDSPFVKPGFGFTVTINGDY</sequence>
<dbReference type="Proteomes" id="UP001165064">
    <property type="component" value="Unassembled WGS sequence"/>
</dbReference>
<dbReference type="EMBL" id="BSXS01003098">
    <property type="protein sequence ID" value="GME80512.1"/>
    <property type="molecule type" value="Genomic_DNA"/>
</dbReference>